<dbReference type="Pfam" id="PF00037">
    <property type="entry name" value="Fer4"/>
    <property type="match status" value="1"/>
</dbReference>
<dbReference type="InterPro" id="IPR011576">
    <property type="entry name" value="Pyridox_Oxase_N"/>
</dbReference>
<protein>
    <submittedName>
        <fullName evidence="5">Pyridoxamine 5'-phosphate oxidase family protein</fullName>
    </submittedName>
</protein>
<keyword evidence="2" id="KW-0408">Iron</keyword>
<evidence type="ECO:0000313" key="6">
    <source>
        <dbReference type="Proteomes" id="UP001529340"/>
    </source>
</evidence>
<keyword evidence="6" id="KW-1185">Reference proteome</keyword>
<evidence type="ECO:0000313" key="5">
    <source>
        <dbReference type="EMBL" id="MDM8156657.1"/>
    </source>
</evidence>
<dbReference type="PROSITE" id="PS51379">
    <property type="entry name" value="4FE4S_FER_2"/>
    <property type="match status" value="1"/>
</dbReference>
<reference evidence="6" key="2">
    <citation type="submission" date="2023-06" db="EMBL/GenBank/DDBJ databases">
        <title>Identification and characterization of horizontal gene transfer across gut microbiota members of farm animals based on homology search.</title>
        <authorList>
            <person name="Zeman M."/>
            <person name="Kubasova T."/>
            <person name="Jahodarova E."/>
            <person name="Nykrynova M."/>
            <person name="Rychlik I."/>
        </authorList>
    </citation>
    <scope>NUCLEOTIDE SEQUENCE [LARGE SCALE GENOMIC DNA]</scope>
    <source>
        <strain evidence="6">ET39</strain>
    </source>
</reference>
<dbReference type="RefSeq" id="WP_289607123.1">
    <property type="nucleotide sequence ID" value="NZ_JAUDCG010000010.1"/>
</dbReference>
<comment type="caution">
    <text evidence="5">The sequence shown here is derived from an EMBL/GenBank/DDBJ whole genome shotgun (WGS) entry which is preliminary data.</text>
</comment>
<proteinExistence type="predicted"/>
<dbReference type="SUPFAM" id="SSF50475">
    <property type="entry name" value="FMN-binding split barrel"/>
    <property type="match status" value="1"/>
</dbReference>
<dbReference type="Gene3D" id="3.30.70.20">
    <property type="match status" value="1"/>
</dbReference>
<dbReference type="Proteomes" id="UP001529340">
    <property type="component" value="Unassembled WGS sequence"/>
</dbReference>
<feature type="domain" description="4Fe-4S ferredoxin-type" evidence="4">
    <location>
        <begin position="147"/>
        <end position="176"/>
    </location>
</feature>
<dbReference type="PROSITE" id="PS00198">
    <property type="entry name" value="4FE4S_FER_1"/>
    <property type="match status" value="1"/>
</dbReference>
<dbReference type="InterPro" id="IPR012349">
    <property type="entry name" value="Split_barrel_FMN-bd"/>
</dbReference>
<gene>
    <name evidence="5" type="ORF">QUV96_03265</name>
</gene>
<evidence type="ECO:0000259" key="4">
    <source>
        <dbReference type="PROSITE" id="PS51379"/>
    </source>
</evidence>
<reference evidence="5 6" key="1">
    <citation type="submission" date="2023-06" db="EMBL/GenBank/DDBJ databases">
        <title>Identification and characterization of horizontal gene transfer across gut microbiota members of farm animals based on homology search.</title>
        <authorList>
            <person name="Schwarzerova J."/>
            <person name="Nykrynova M."/>
            <person name="Jureckova K."/>
            <person name="Cejkova D."/>
            <person name="Rychlik I."/>
        </authorList>
    </citation>
    <scope>NUCLEOTIDE SEQUENCE [LARGE SCALE GENOMIC DNA]</scope>
    <source>
        <strain evidence="5 6">ET39</strain>
    </source>
</reference>
<keyword evidence="3" id="KW-0411">Iron-sulfur</keyword>
<organism evidence="5 6">
    <name type="scientific">Amedibacillus dolichus</name>
    <dbReference type="NCBI Taxonomy" id="31971"/>
    <lineage>
        <taxon>Bacteria</taxon>
        <taxon>Bacillati</taxon>
        <taxon>Bacillota</taxon>
        <taxon>Erysipelotrichia</taxon>
        <taxon>Erysipelotrichales</taxon>
        <taxon>Erysipelotrichaceae</taxon>
        <taxon>Amedibacillus</taxon>
    </lineage>
</organism>
<reference evidence="5 6" key="3">
    <citation type="submission" date="2023-06" db="EMBL/GenBank/DDBJ databases">
        <authorList>
            <person name="Zeman M."/>
            <person name="Kubasova T."/>
            <person name="Jahodarova E."/>
            <person name="Nykrynova M."/>
            <person name="Rychlik I."/>
        </authorList>
    </citation>
    <scope>NUCLEOTIDE SEQUENCE [LARGE SCALE GENOMIC DNA]</scope>
    <source>
        <strain evidence="5 6">ET39</strain>
    </source>
</reference>
<name>A0ABT7UAL4_9FIRM</name>
<evidence type="ECO:0000256" key="1">
    <source>
        <dbReference type="ARBA" id="ARBA00022723"/>
    </source>
</evidence>
<dbReference type="InterPro" id="IPR017900">
    <property type="entry name" value="4Fe4S_Fe_S_CS"/>
</dbReference>
<dbReference type="EMBL" id="JAUDCG010000010">
    <property type="protein sequence ID" value="MDM8156657.1"/>
    <property type="molecule type" value="Genomic_DNA"/>
</dbReference>
<dbReference type="Pfam" id="PF01243">
    <property type="entry name" value="PNPOx_N"/>
    <property type="match status" value="1"/>
</dbReference>
<sequence>MTSQQCLQILRTVKDVAFASVDAQGDPQVRIIDVMLIEEDRLYFCTARGKDFYQQLIAHPRIAIVGMNKDFQMVRLSGEASHLDDQKYWIDRIFAENPSMCDVYPGDSRHILEAFCINTGELSFFDLGRSPIEREQLPLGDGTPSLNGFVIQDAHCLHCGLCRERCPMQAIKKRGEER</sequence>
<evidence type="ECO:0000256" key="2">
    <source>
        <dbReference type="ARBA" id="ARBA00023004"/>
    </source>
</evidence>
<accession>A0ABT7UAL4</accession>
<dbReference type="Gene3D" id="2.30.110.10">
    <property type="entry name" value="Electron Transport, Fmn-binding Protein, Chain A"/>
    <property type="match status" value="1"/>
</dbReference>
<keyword evidence="1" id="KW-0479">Metal-binding</keyword>
<evidence type="ECO:0000256" key="3">
    <source>
        <dbReference type="ARBA" id="ARBA00023014"/>
    </source>
</evidence>
<dbReference type="InterPro" id="IPR017896">
    <property type="entry name" value="4Fe4S_Fe-S-bd"/>
</dbReference>
<dbReference type="SUPFAM" id="SSF54862">
    <property type="entry name" value="4Fe-4S ferredoxins"/>
    <property type="match status" value="1"/>
</dbReference>